<evidence type="ECO:0000313" key="2">
    <source>
        <dbReference type="Proteomes" id="UP001159427"/>
    </source>
</evidence>
<sequence>ELYGHLPTLSDSIGFRTLGLARHCHCHCELPTSQLVPWRPTHGHLRDPESTLIDTLILSIIIERCYRHYRLHQSG</sequence>
<organism evidence="1 2">
    <name type="scientific">Porites evermanni</name>
    <dbReference type="NCBI Taxonomy" id="104178"/>
    <lineage>
        <taxon>Eukaryota</taxon>
        <taxon>Metazoa</taxon>
        <taxon>Cnidaria</taxon>
        <taxon>Anthozoa</taxon>
        <taxon>Hexacorallia</taxon>
        <taxon>Scleractinia</taxon>
        <taxon>Fungiina</taxon>
        <taxon>Poritidae</taxon>
        <taxon>Porites</taxon>
    </lineage>
</organism>
<evidence type="ECO:0000313" key="1">
    <source>
        <dbReference type="EMBL" id="CAH3014814.1"/>
    </source>
</evidence>
<feature type="non-terminal residue" evidence="1">
    <location>
        <position position="75"/>
    </location>
</feature>
<gene>
    <name evidence="1" type="ORF">PEVE_00006213</name>
</gene>
<protein>
    <submittedName>
        <fullName evidence="1">Uncharacterized protein</fullName>
    </submittedName>
</protein>
<proteinExistence type="predicted"/>
<reference evidence="1 2" key="1">
    <citation type="submission" date="2022-05" db="EMBL/GenBank/DDBJ databases">
        <authorList>
            <consortium name="Genoscope - CEA"/>
            <person name="William W."/>
        </authorList>
    </citation>
    <scope>NUCLEOTIDE SEQUENCE [LARGE SCALE GENOMIC DNA]</scope>
</reference>
<dbReference type="Proteomes" id="UP001159427">
    <property type="component" value="Unassembled WGS sequence"/>
</dbReference>
<accession>A0ABN8LGX8</accession>
<keyword evidence="2" id="KW-1185">Reference proteome</keyword>
<dbReference type="EMBL" id="CALNXI010000014">
    <property type="protein sequence ID" value="CAH3014814.1"/>
    <property type="molecule type" value="Genomic_DNA"/>
</dbReference>
<feature type="non-terminal residue" evidence="1">
    <location>
        <position position="1"/>
    </location>
</feature>
<name>A0ABN8LGX8_9CNID</name>
<comment type="caution">
    <text evidence="1">The sequence shown here is derived from an EMBL/GenBank/DDBJ whole genome shotgun (WGS) entry which is preliminary data.</text>
</comment>